<evidence type="ECO:0008006" key="4">
    <source>
        <dbReference type="Google" id="ProtNLM"/>
    </source>
</evidence>
<keyword evidence="1" id="KW-0732">Signal</keyword>
<name>A0A0L0H9P4_SPIPD</name>
<organism evidence="2 3">
    <name type="scientific">Spizellomyces punctatus (strain DAOM BR117)</name>
    <dbReference type="NCBI Taxonomy" id="645134"/>
    <lineage>
        <taxon>Eukaryota</taxon>
        <taxon>Fungi</taxon>
        <taxon>Fungi incertae sedis</taxon>
        <taxon>Chytridiomycota</taxon>
        <taxon>Chytridiomycota incertae sedis</taxon>
        <taxon>Chytridiomycetes</taxon>
        <taxon>Spizellomycetales</taxon>
        <taxon>Spizellomycetaceae</taxon>
        <taxon>Spizellomyces</taxon>
    </lineage>
</organism>
<evidence type="ECO:0000313" key="2">
    <source>
        <dbReference type="EMBL" id="KNC97373.1"/>
    </source>
</evidence>
<dbReference type="GeneID" id="27690523"/>
<feature type="signal peptide" evidence="1">
    <location>
        <begin position="1"/>
        <end position="20"/>
    </location>
</feature>
<feature type="chain" id="PRO_5005539891" description="DM13 domain-containing protein" evidence="1">
    <location>
        <begin position="21"/>
        <end position="196"/>
    </location>
</feature>
<gene>
    <name evidence="2" type="ORF">SPPG_07300</name>
</gene>
<keyword evidence="3" id="KW-1185">Reference proteome</keyword>
<dbReference type="EMBL" id="KQ257464">
    <property type="protein sequence ID" value="KNC97373.1"/>
    <property type="molecule type" value="Genomic_DNA"/>
</dbReference>
<dbReference type="OrthoDB" id="5573191at2759"/>
<proteinExistence type="predicted"/>
<accession>A0A0L0H9P4</accession>
<evidence type="ECO:0000313" key="3">
    <source>
        <dbReference type="Proteomes" id="UP000053201"/>
    </source>
</evidence>
<dbReference type="InParanoid" id="A0A0L0H9P4"/>
<sequence>MVRFTTLLLLAAATFSTISAKPCNVADTKYVGQKAVLKQVAASLPNQPAAVFQISGTAEILDGCNFIVRNFTFLPGYAGSVWLGRRPGDQMAKGVAENVVASNNLDSQKFTLRSVPGSEISFDEFDTLVLFSTIDNFEMATAQFPGLAAPNATSTGSSPSATEAASGKSKSSASSVGGSAVIVGAAAAAAAFAVGL</sequence>
<protein>
    <recommendedName>
        <fullName evidence="4">DM13 domain-containing protein</fullName>
    </recommendedName>
</protein>
<dbReference type="VEuPathDB" id="FungiDB:SPPG_07300"/>
<reference evidence="2 3" key="1">
    <citation type="submission" date="2009-08" db="EMBL/GenBank/DDBJ databases">
        <title>The Genome Sequence of Spizellomyces punctatus strain DAOM BR117.</title>
        <authorList>
            <consortium name="The Broad Institute Genome Sequencing Platform"/>
            <person name="Russ C."/>
            <person name="Cuomo C."/>
            <person name="Shea T."/>
            <person name="Young S.K."/>
            <person name="Zeng Q."/>
            <person name="Koehrsen M."/>
            <person name="Haas B."/>
            <person name="Borodovsky M."/>
            <person name="Guigo R."/>
            <person name="Alvarado L."/>
            <person name="Berlin A."/>
            <person name="Bochicchio J."/>
            <person name="Borenstein D."/>
            <person name="Chapman S."/>
            <person name="Chen Z."/>
            <person name="Engels R."/>
            <person name="Freedman E."/>
            <person name="Gellesch M."/>
            <person name="Goldberg J."/>
            <person name="Griggs A."/>
            <person name="Gujja S."/>
            <person name="Heiman D."/>
            <person name="Hepburn T."/>
            <person name="Howarth C."/>
            <person name="Jen D."/>
            <person name="Larson L."/>
            <person name="Lewis B."/>
            <person name="Mehta T."/>
            <person name="Park D."/>
            <person name="Pearson M."/>
            <person name="Roberts A."/>
            <person name="Saif S."/>
            <person name="Shenoy N."/>
            <person name="Sisk P."/>
            <person name="Stolte C."/>
            <person name="Sykes S."/>
            <person name="Thomson T."/>
            <person name="Walk T."/>
            <person name="White J."/>
            <person name="Yandava C."/>
            <person name="Burger G."/>
            <person name="Gray M.W."/>
            <person name="Holland P.W.H."/>
            <person name="King N."/>
            <person name="Lang F.B.F."/>
            <person name="Roger A.J."/>
            <person name="Ruiz-Trillo I."/>
            <person name="Lander E."/>
            <person name="Nusbaum C."/>
        </authorList>
    </citation>
    <scope>NUCLEOTIDE SEQUENCE [LARGE SCALE GENOMIC DNA]</scope>
    <source>
        <strain evidence="2 3">DAOM BR117</strain>
    </source>
</reference>
<dbReference type="RefSeq" id="XP_016605413.1">
    <property type="nucleotide sequence ID" value="XM_016755461.1"/>
</dbReference>
<evidence type="ECO:0000256" key="1">
    <source>
        <dbReference type="SAM" id="SignalP"/>
    </source>
</evidence>
<dbReference type="Proteomes" id="UP000053201">
    <property type="component" value="Unassembled WGS sequence"/>
</dbReference>
<dbReference type="AlphaFoldDB" id="A0A0L0H9P4"/>